<dbReference type="OrthoDB" id="3247418at2759"/>
<keyword evidence="2" id="KW-1185">Reference proteome</keyword>
<accession>S8DFS1</accession>
<dbReference type="PANTHER" id="PTHR46579">
    <property type="entry name" value="F5/8 TYPE C DOMAIN-CONTAINING PROTEIN-RELATED"/>
    <property type="match status" value="1"/>
</dbReference>
<evidence type="ECO:0000313" key="1">
    <source>
        <dbReference type="EMBL" id="EPS92416.1"/>
    </source>
</evidence>
<gene>
    <name evidence="1" type="ORF">FOMPIDRAFT_1089163</name>
</gene>
<dbReference type="HOGENOM" id="CLU_081367_1_1_1"/>
<evidence type="ECO:0000313" key="2">
    <source>
        <dbReference type="Proteomes" id="UP000015241"/>
    </source>
</evidence>
<dbReference type="Proteomes" id="UP000015241">
    <property type="component" value="Unassembled WGS sequence"/>
</dbReference>
<feature type="non-terminal residue" evidence="1">
    <location>
        <position position="1"/>
    </location>
</feature>
<reference evidence="1 2" key="1">
    <citation type="journal article" date="2012" name="Science">
        <title>The Paleozoic origin of enzymatic lignin decomposition reconstructed from 31 fungal genomes.</title>
        <authorList>
            <person name="Floudas D."/>
            <person name="Binder M."/>
            <person name="Riley R."/>
            <person name="Barry K."/>
            <person name="Blanchette R.A."/>
            <person name="Henrissat B."/>
            <person name="Martinez A.T."/>
            <person name="Otillar R."/>
            <person name="Spatafora J.W."/>
            <person name="Yadav J.S."/>
            <person name="Aerts A."/>
            <person name="Benoit I."/>
            <person name="Boyd A."/>
            <person name="Carlson A."/>
            <person name="Copeland A."/>
            <person name="Coutinho P.M."/>
            <person name="de Vries R.P."/>
            <person name="Ferreira P."/>
            <person name="Findley K."/>
            <person name="Foster B."/>
            <person name="Gaskell J."/>
            <person name="Glotzer D."/>
            <person name="Gorecki P."/>
            <person name="Heitman J."/>
            <person name="Hesse C."/>
            <person name="Hori C."/>
            <person name="Igarashi K."/>
            <person name="Jurgens J.A."/>
            <person name="Kallen N."/>
            <person name="Kersten P."/>
            <person name="Kohler A."/>
            <person name="Kuees U."/>
            <person name="Kumar T.K.A."/>
            <person name="Kuo A."/>
            <person name="LaButti K."/>
            <person name="Larrondo L.F."/>
            <person name="Lindquist E."/>
            <person name="Ling A."/>
            <person name="Lombard V."/>
            <person name="Lucas S."/>
            <person name="Lundell T."/>
            <person name="Martin R."/>
            <person name="McLaughlin D.J."/>
            <person name="Morgenstern I."/>
            <person name="Morin E."/>
            <person name="Murat C."/>
            <person name="Nagy L.G."/>
            <person name="Nolan M."/>
            <person name="Ohm R.A."/>
            <person name="Patyshakuliyeva A."/>
            <person name="Rokas A."/>
            <person name="Ruiz-Duenas F.J."/>
            <person name="Sabat G."/>
            <person name="Salamov A."/>
            <person name="Samejima M."/>
            <person name="Schmutz J."/>
            <person name="Slot J.C."/>
            <person name="St John F."/>
            <person name="Stenlid J."/>
            <person name="Sun H."/>
            <person name="Sun S."/>
            <person name="Syed K."/>
            <person name="Tsang A."/>
            <person name="Wiebenga A."/>
            <person name="Young D."/>
            <person name="Pisabarro A."/>
            <person name="Eastwood D.C."/>
            <person name="Martin F."/>
            <person name="Cullen D."/>
            <person name="Grigoriev I.V."/>
            <person name="Hibbett D.S."/>
        </authorList>
    </citation>
    <scope>NUCLEOTIDE SEQUENCE</scope>
    <source>
        <strain evidence="2">FP-58527</strain>
    </source>
</reference>
<dbReference type="PANTHER" id="PTHR46579:SF1">
    <property type="entry name" value="F5_8 TYPE C DOMAIN-CONTAINING PROTEIN"/>
    <property type="match status" value="1"/>
</dbReference>
<dbReference type="EMBL" id="KE504625">
    <property type="protein sequence ID" value="EPS92416.1"/>
    <property type="molecule type" value="Genomic_DNA"/>
</dbReference>
<dbReference type="AlphaFoldDB" id="S8DFS1"/>
<proteinExistence type="predicted"/>
<sequence length="176" mass="20269">LAEIHNDMRRTVVPSWVDPAPRNLGTKERGKLSADQWFSACTINFPFTLIRLWGKKVGREADMLRNYMDLVTAVVTSSMLEINDDHIRTYEEAILRYLTGIKALYKEAEIKANHHMALHVGAFLRRFGPVHSMRTFFSERMNFVLQRTNSNSKFGELETTFMTSACRAANLRSLLQ</sequence>
<name>S8DFS1_FOMSC</name>
<organism evidence="1 2">
    <name type="scientific">Fomitopsis schrenkii</name>
    <name type="common">Brown rot fungus</name>
    <dbReference type="NCBI Taxonomy" id="2126942"/>
    <lineage>
        <taxon>Eukaryota</taxon>
        <taxon>Fungi</taxon>
        <taxon>Dikarya</taxon>
        <taxon>Basidiomycota</taxon>
        <taxon>Agaricomycotina</taxon>
        <taxon>Agaricomycetes</taxon>
        <taxon>Polyporales</taxon>
        <taxon>Fomitopsis</taxon>
    </lineage>
</organism>
<dbReference type="STRING" id="743788.S8DFS1"/>
<dbReference type="InParanoid" id="S8DFS1"/>
<feature type="non-terminal residue" evidence="1">
    <location>
        <position position="176"/>
    </location>
</feature>
<protein>
    <submittedName>
        <fullName evidence="1">Uncharacterized protein</fullName>
    </submittedName>
</protein>